<evidence type="ECO:0000313" key="1">
    <source>
        <dbReference type="EMBL" id="MDR6944425.1"/>
    </source>
</evidence>
<gene>
    <name evidence="1" type="ORF">J2W55_004285</name>
</gene>
<accession>A0ABU1TG71</accession>
<comment type="caution">
    <text evidence="1">The sequence shown here is derived from an EMBL/GenBank/DDBJ whole genome shotgun (WGS) entry which is preliminary data.</text>
</comment>
<dbReference type="RefSeq" id="WP_310100456.1">
    <property type="nucleotide sequence ID" value="NZ_JAVDUU010000004.1"/>
</dbReference>
<dbReference type="Proteomes" id="UP001247620">
    <property type="component" value="Unassembled WGS sequence"/>
</dbReference>
<organism evidence="1 2">
    <name type="scientific">Mucilaginibacter pocheonensis</name>
    <dbReference type="NCBI Taxonomy" id="398050"/>
    <lineage>
        <taxon>Bacteria</taxon>
        <taxon>Pseudomonadati</taxon>
        <taxon>Bacteroidota</taxon>
        <taxon>Sphingobacteriia</taxon>
        <taxon>Sphingobacteriales</taxon>
        <taxon>Sphingobacteriaceae</taxon>
        <taxon>Mucilaginibacter</taxon>
    </lineage>
</organism>
<protein>
    <submittedName>
        <fullName evidence="1">Uncharacterized protein</fullName>
    </submittedName>
</protein>
<name>A0ABU1TG71_9SPHI</name>
<sequence length="107" mass="12032">MKNPVTLALKHMDGSSRNIIIEPMLRPDLTDTGTYKIYKAAIDNESALFTEELEINEGKPALNDEANPDYLGSIVIAPIHEQWKYTGDLLNADEQQQIASFIQQQEV</sequence>
<proteinExistence type="predicted"/>
<reference evidence="1 2" key="1">
    <citation type="submission" date="2023-07" db="EMBL/GenBank/DDBJ databases">
        <title>Sorghum-associated microbial communities from plants grown in Nebraska, USA.</title>
        <authorList>
            <person name="Schachtman D."/>
        </authorList>
    </citation>
    <scope>NUCLEOTIDE SEQUENCE [LARGE SCALE GENOMIC DNA]</scope>
    <source>
        <strain evidence="1 2">3262</strain>
    </source>
</reference>
<evidence type="ECO:0000313" key="2">
    <source>
        <dbReference type="Proteomes" id="UP001247620"/>
    </source>
</evidence>
<dbReference type="EMBL" id="JAVDUU010000004">
    <property type="protein sequence ID" value="MDR6944425.1"/>
    <property type="molecule type" value="Genomic_DNA"/>
</dbReference>
<keyword evidence="2" id="KW-1185">Reference proteome</keyword>